<feature type="active site" description="Proton donor" evidence="20">
    <location>
        <position position="222"/>
    </location>
</feature>
<keyword evidence="9 20" id="KW-0132">Cell division</keyword>
<evidence type="ECO:0000256" key="17">
    <source>
        <dbReference type="ARBA" id="ARBA00023316"/>
    </source>
</evidence>
<evidence type="ECO:0000256" key="6">
    <source>
        <dbReference type="ARBA" id="ARBA00012518"/>
    </source>
</evidence>
<sequence length="339" mass="37158">MISLQSYHTFSLPSGCESLIVIEDPKELVQLNYDQAFFLLGEGSNTIFLEDYAGVVIKLATSGVNIEARDDHYLIRAAAGENWHQLVLTLLEQGIGGLENLALIPGTVGAAPVQNIGAYGVEVSQYITAVTGFDITQGHFTTLSSTECQFGYRDSVFKHRLKDKFIITEVTFALPICWQPKLSYGPLQNLSGAATAKDVCDAVIAIRNSKLPDPCKLANAGSFFKNPIVDKAFAVQLQSMFPDMPVFKVDENSVKLAAGWLIDKAGLKGCQRGTIRVYEQQALVLVHEGGSSGADLKQLVSHIQRTVWQKFAVKLEHEVRLIAKQGECQLQSVECHENI</sequence>
<dbReference type="SUPFAM" id="SSF56194">
    <property type="entry name" value="Uridine diphospho-N-Acetylenolpyruvylglucosamine reductase, MurB, C-terminal domain"/>
    <property type="match status" value="1"/>
</dbReference>
<dbReference type="Gene3D" id="3.90.78.10">
    <property type="entry name" value="UDP-N-acetylenolpyruvoylglucosamine reductase, C-terminal domain"/>
    <property type="match status" value="1"/>
</dbReference>
<dbReference type="NCBIfam" id="NF000755">
    <property type="entry name" value="PRK00046.1"/>
    <property type="match status" value="1"/>
</dbReference>
<keyword evidence="10 20" id="KW-0285">Flavoprotein</keyword>
<evidence type="ECO:0000256" key="8">
    <source>
        <dbReference type="ARBA" id="ARBA00022490"/>
    </source>
</evidence>
<dbReference type="GO" id="GO:0071555">
    <property type="term" value="P:cell wall organization"/>
    <property type="evidence" value="ECO:0007669"/>
    <property type="project" value="UniProtKB-KW"/>
</dbReference>
<dbReference type="Pfam" id="PF01565">
    <property type="entry name" value="FAD_binding_4"/>
    <property type="match status" value="1"/>
</dbReference>
<evidence type="ECO:0000256" key="12">
    <source>
        <dbReference type="ARBA" id="ARBA00022857"/>
    </source>
</evidence>
<feature type="active site" evidence="20">
    <location>
        <position position="153"/>
    </location>
</feature>
<gene>
    <name evidence="20 22" type="primary">murB</name>
    <name evidence="22" type="ORF">PPEP_a3219</name>
</gene>
<dbReference type="SUPFAM" id="SSF56176">
    <property type="entry name" value="FAD-binding/transporter-associated domain-like"/>
    <property type="match status" value="1"/>
</dbReference>
<dbReference type="GO" id="GO:0071949">
    <property type="term" value="F:FAD binding"/>
    <property type="evidence" value="ECO:0007669"/>
    <property type="project" value="InterPro"/>
</dbReference>
<evidence type="ECO:0000256" key="9">
    <source>
        <dbReference type="ARBA" id="ARBA00022618"/>
    </source>
</evidence>
<dbReference type="Gene3D" id="3.30.43.10">
    <property type="entry name" value="Uridine Diphospho-n-acetylenolpyruvylglucosamine Reductase, domain 2"/>
    <property type="match status" value="1"/>
</dbReference>
<dbReference type="NCBIfam" id="TIGR00179">
    <property type="entry name" value="murB"/>
    <property type="match status" value="1"/>
</dbReference>
<dbReference type="PANTHER" id="PTHR21071">
    <property type="entry name" value="UDP-N-ACETYLENOLPYRUVOYLGLUCOSAMINE REDUCTASE"/>
    <property type="match status" value="1"/>
</dbReference>
<comment type="function">
    <text evidence="2 20">Cell wall formation.</text>
</comment>
<evidence type="ECO:0000313" key="23">
    <source>
        <dbReference type="Proteomes" id="UP000660708"/>
    </source>
</evidence>
<comment type="similarity">
    <text evidence="5 20">Belongs to the MurB family.</text>
</comment>
<evidence type="ECO:0000256" key="13">
    <source>
        <dbReference type="ARBA" id="ARBA00022960"/>
    </source>
</evidence>
<dbReference type="HAMAP" id="MF_00037">
    <property type="entry name" value="MurB"/>
    <property type="match status" value="1"/>
</dbReference>
<dbReference type="EC" id="1.3.1.98" evidence="6 20"/>
<dbReference type="RefSeq" id="WP_147390643.1">
    <property type="nucleotide sequence ID" value="NZ_AQHF01000030.1"/>
</dbReference>
<evidence type="ECO:0000256" key="3">
    <source>
        <dbReference type="ARBA" id="ARBA00004496"/>
    </source>
</evidence>
<evidence type="ECO:0000256" key="18">
    <source>
        <dbReference type="ARBA" id="ARBA00031026"/>
    </source>
</evidence>
<evidence type="ECO:0000259" key="21">
    <source>
        <dbReference type="PROSITE" id="PS51387"/>
    </source>
</evidence>
<evidence type="ECO:0000256" key="1">
    <source>
        <dbReference type="ARBA" id="ARBA00001974"/>
    </source>
</evidence>
<evidence type="ECO:0000256" key="7">
    <source>
        <dbReference type="ARBA" id="ARBA00015188"/>
    </source>
</evidence>
<dbReference type="InterPro" id="IPR036318">
    <property type="entry name" value="FAD-bd_PCMH-like_sf"/>
</dbReference>
<dbReference type="Proteomes" id="UP000660708">
    <property type="component" value="Unassembled WGS sequence"/>
</dbReference>
<dbReference type="UniPathway" id="UPA00219"/>
<dbReference type="AlphaFoldDB" id="A0A8I0T7D8"/>
<comment type="pathway">
    <text evidence="4 20">Cell wall biogenesis; peptidoglycan biosynthesis.</text>
</comment>
<dbReference type="InterPro" id="IPR011601">
    <property type="entry name" value="MurB_C"/>
</dbReference>
<dbReference type="GO" id="GO:0008360">
    <property type="term" value="P:regulation of cell shape"/>
    <property type="evidence" value="ECO:0007669"/>
    <property type="project" value="UniProtKB-KW"/>
</dbReference>
<dbReference type="PROSITE" id="PS51387">
    <property type="entry name" value="FAD_PCMH"/>
    <property type="match status" value="1"/>
</dbReference>
<comment type="caution">
    <text evidence="22">The sequence shown here is derived from an EMBL/GenBank/DDBJ whole genome shotgun (WGS) entry which is preliminary data.</text>
</comment>
<proteinExistence type="inferred from homology"/>
<comment type="subcellular location">
    <subcellularLocation>
        <location evidence="3 20">Cytoplasm</location>
    </subcellularLocation>
</comment>
<keyword evidence="15 20" id="KW-0560">Oxidoreductase</keyword>
<evidence type="ECO:0000256" key="5">
    <source>
        <dbReference type="ARBA" id="ARBA00010485"/>
    </source>
</evidence>
<dbReference type="PANTHER" id="PTHR21071:SF4">
    <property type="entry name" value="UDP-N-ACETYLENOLPYRUVOYLGLUCOSAMINE REDUCTASE"/>
    <property type="match status" value="1"/>
</dbReference>
<dbReference type="InterPro" id="IPR003170">
    <property type="entry name" value="MurB"/>
</dbReference>
<evidence type="ECO:0000256" key="16">
    <source>
        <dbReference type="ARBA" id="ARBA00023306"/>
    </source>
</evidence>
<protein>
    <recommendedName>
        <fullName evidence="7 20">UDP-N-acetylenolpyruvoylglucosamine reductase</fullName>
        <ecNumber evidence="6 20">1.3.1.98</ecNumber>
    </recommendedName>
    <alternativeName>
        <fullName evidence="18 20">UDP-N-acetylmuramate dehydrogenase</fullName>
    </alternativeName>
</protein>
<dbReference type="InterPro" id="IPR016169">
    <property type="entry name" value="FAD-bd_PCMH_sub2"/>
</dbReference>
<dbReference type="InterPro" id="IPR006094">
    <property type="entry name" value="Oxid_FAD_bind_N"/>
</dbReference>
<reference evidence="22 23" key="1">
    <citation type="submission" date="2015-06" db="EMBL/GenBank/DDBJ databases">
        <title>Genome sequence of Pseudoalteromonas peptidolytica.</title>
        <authorList>
            <person name="Xie B.-B."/>
            <person name="Rong J.-C."/>
            <person name="Qin Q.-L."/>
            <person name="Zhang Y.-Z."/>
        </authorList>
    </citation>
    <scope>NUCLEOTIDE SEQUENCE [LARGE SCALE GENOMIC DNA]</scope>
    <source>
        <strain evidence="22 23">F12-50-A1</strain>
    </source>
</reference>
<evidence type="ECO:0000256" key="11">
    <source>
        <dbReference type="ARBA" id="ARBA00022827"/>
    </source>
</evidence>
<keyword evidence="11 20" id="KW-0274">FAD</keyword>
<dbReference type="GO" id="GO:0005829">
    <property type="term" value="C:cytosol"/>
    <property type="evidence" value="ECO:0007669"/>
    <property type="project" value="TreeGrafter"/>
</dbReference>
<evidence type="ECO:0000256" key="2">
    <source>
        <dbReference type="ARBA" id="ARBA00003921"/>
    </source>
</evidence>
<evidence type="ECO:0000256" key="14">
    <source>
        <dbReference type="ARBA" id="ARBA00022984"/>
    </source>
</evidence>
<keyword evidence="14 20" id="KW-0573">Peptidoglycan synthesis</keyword>
<dbReference type="EMBL" id="AQHF01000030">
    <property type="protein sequence ID" value="MBE0348109.1"/>
    <property type="molecule type" value="Genomic_DNA"/>
</dbReference>
<feature type="active site" evidence="20">
    <location>
        <position position="318"/>
    </location>
</feature>
<keyword evidence="16 20" id="KW-0131">Cell cycle</keyword>
<comment type="cofactor">
    <cofactor evidence="1 20">
        <name>FAD</name>
        <dbReference type="ChEBI" id="CHEBI:57692"/>
    </cofactor>
</comment>
<dbReference type="GO" id="GO:0009252">
    <property type="term" value="P:peptidoglycan biosynthetic process"/>
    <property type="evidence" value="ECO:0007669"/>
    <property type="project" value="UniProtKB-UniRule"/>
</dbReference>
<dbReference type="GO" id="GO:0008762">
    <property type="term" value="F:UDP-N-acetylmuramate dehydrogenase activity"/>
    <property type="evidence" value="ECO:0007669"/>
    <property type="project" value="UniProtKB-UniRule"/>
</dbReference>
<dbReference type="InterPro" id="IPR036635">
    <property type="entry name" value="MurB_C_sf"/>
</dbReference>
<dbReference type="Pfam" id="PF02873">
    <property type="entry name" value="MurB_C"/>
    <property type="match status" value="1"/>
</dbReference>
<evidence type="ECO:0000256" key="15">
    <source>
        <dbReference type="ARBA" id="ARBA00023002"/>
    </source>
</evidence>
<name>A0A8I0T7D8_9GAMM</name>
<keyword evidence="8 20" id="KW-0963">Cytoplasm</keyword>
<accession>A0A8I0T7D8</accession>
<keyword evidence="23" id="KW-1185">Reference proteome</keyword>
<dbReference type="Gene3D" id="3.30.465.10">
    <property type="match status" value="1"/>
</dbReference>
<comment type="catalytic activity">
    <reaction evidence="19 20">
        <text>UDP-N-acetyl-alpha-D-muramate + NADP(+) = UDP-N-acetyl-3-O-(1-carboxyvinyl)-alpha-D-glucosamine + NADPH + H(+)</text>
        <dbReference type="Rhea" id="RHEA:12248"/>
        <dbReference type="ChEBI" id="CHEBI:15378"/>
        <dbReference type="ChEBI" id="CHEBI:57783"/>
        <dbReference type="ChEBI" id="CHEBI:58349"/>
        <dbReference type="ChEBI" id="CHEBI:68483"/>
        <dbReference type="ChEBI" id="CHEBI:70757"/>
        <dbReference type="EC" id="1.3.1.98"/>
    </reaction>
</comment>
<evidence type="ECO:0000256" key="10">
    <source>
        <dbReference type="ARBA" id="ARBA00022630"/>
    </source>
</evidence>
<keyword evidence="17 20" id="KW-0961">Cell wall biogenesis/degradation</keyword>
<evidence type="ECO:0000313" key="22">
    <source>
        <dbReference type="EMBL" id="MBE0348109.1"/>
    </source>
</evidence>
<organism evidence="22 23">
    <name type="scientific">Pseudoalteromonas peptidolytica F12-50-A1</name>
    <dbReference type="NCBI Taxonomy" id="1315280"/>
    <lineage>
        <taxon>Bacteria</taxon>
        <taxon>Pseudomonadati</taxon>
        <taxon>Pseudomonadota</taxon>
        <taxon>Gammaproteobacteria</taxon>
        <taxon>Alteromonadales</taxon>
        <taxon>Pseudoalteromonadaceae</taxon>
        <taxon>Pseudoalteromonas</taxon>
    </lineage>
</organism>
<dbReference type="InterPro" id="IPR016166">
    <property type="entry name" value="FAD-bd_PCMH"/>
</dbReference>
<keyword evidence="12 20" id="KW-0521">NADP</keyword>
<feature type="domain" description="FAD-binding PCMH-type" evidence="21">
    <location>
        <begin position="12"/>
        <end position="177"/>
    </location>
</feature>
<evidence type="ECO:0000256" key="4">
    <source>
        <dbReference type="ARBA" id="ARBA00004752"/>
    </source>
</evidence>
<evidence type="ECO:0000256" key="19">
    <source>
        <dbReference type="ARBA" id="ARBA00048914"/>
    </source>
</evidence>
<evidence type="ECO:0000256" key="20">
    <source>
        <dbReference type="HAMAP-Rule" id="MF_00037"/>
    </source>
</evidence>
<dbReference type="InterPro" id="IPR016167">
    <property type="entry name" value="FAD-bd_PCMH_sub1"/>
</dbReference>
<keyword evidence="13 20" id="KW-0133">Cell shape</keyword>
<dbReference type="GO" id="GO:0051301">
    <property type="term" value="P:cell division"/>
    <property type="evidence" value="ECO:0007669"/>
    <property type="project" value="UniProtKB-KW"/>
</dbReference>